<sequence length="121" mass="14077">MKFRHTLFWFLLVTFNQLTLSRAVSVLNNEEYEAWSSGLGNETYEIVNQPNEGNTTVLITAFNSEDTVVDEFSLKLDGDAMVWWANQVDMMYDNFDELLQNLTTLLSQTEKRGRHEYSQLP</sequence>
<feature type="signal peptide" evidence="1">
    <location>
        <begin position="1"/>
        <end position="23"/>
    </location>
</feature>
<keyword evidence="3" id="KW-1185">Reference proteome</keyword>
<feature type="chain" id="PRO_5043574022" evidence="1">
    <location>
        <begin position="24"/>
        <end position="121"/>
    </location>
</feature>
<name>A0AAV5RUP7_MAUHU</name>
<gene>
    <name evidence="2" type="ORF">DAKH74_017710</name>
</gene>
<evidence type="ECO:0000313" key="3">
    <source>
        <dbReference type="Proteomes" id="UP001377567"/>
    </source>
</evidence>
<proteinExistence type="predicted"/>
<organism evidence="2 3">
    <name type="scientific">Maudiozyma humilis</name>
    <name type="common">Sour dough yeast</name>
    <name type="synonym">Kazachstania humilis</name>
    <dbReference type="NCBI Taxonomy" id="51915"/>
    <lineage>
        <taxon>Eukaryota</taxon>
        <taxon>Fungi</taxon>
        <taxon>Dikarya</taxon>
        <taxon>Ascomycota</taxon>
        <taxon>Saccharomycotina</taxon>
        <taxon>Saccharomycetes</taxon>
        <taxon>Saccharomycetales</taxon>
        <taxon>Saccharomycetaceae</taxon>
        <taxon>Maudiozyma</taxon>
    </lineage>
</organism>
<comment type="caution">
    <text evidence="2">The sequence shown here is derived from an EMBL/GenBank/DDBJ whole genome shotgun (WGS) entry which is preliminary data.</text>
</comment>
<evidence type="ECO:0000256" key="1">
    <source>
        <dbReference type="SAM" id="SignalP"/>
    </source>
</evidence>
<keyword evidence="1" id="KW-0732">Signal</keyword>
<reference evidence="2 3" key="1">
    <citation type="journal article" date="2023" name="Elife">
        <title>Identification of key yeast species and microbe-microbe interactions impacting larval growth of Drosophila in the wild.</title>
        <authorList>
            <person name="Mure A."/>
            <person name="Sugiura Y."/>
            <person name="Maeda R."/>
            <person name="Honda K."/>
            <person name="Sakurai N."/>
            <person name="Takahashi Y."/>
            <person name="Watada M."/>
            <person name="Katoh T."/>
            <person name="Gotoh A."/>
            <person name="Gotoh Y."/>
            <person name="Taniguchi I."/>
            <person name="Nakamura K."/>
            <person name="Hayashi T."/>
            <person name="Katayama T."/>
            <person name="Uemura T."/>
            <person name="Hattori Y."/>
        </authorList>
    </citation>
    <scope>NUCLEOTIDE SEQUENCE [LARGE SCALE GENOMIC DNA]</scope>
    <source>
        <strain evidence="2 3">KH-74</strain>
    </source>
</reference>
<accession>A0AAV5RUP7</accession>
<evidence type="ECO:0000313" key="2">
    <source>
        <dbReference type="EMBL" id="GMM55155.1"/>
    </source>
</evidence>
<dbReference type="EMBL" id="BTGD01000005">
    <property type="protein sequence ID" value="GMM55155.1"/>
    <property type="molecule type" value="Genomic_DNA"/>
</dbReference>
<dbReference type="AlphaFoldDB" id="A0AAV5RUP7"/>
<protein>
    <submittedName>
        <fullName evidence="2">Uncharacterized protein</fullName>
    </submittedName>
</protein>
<dbReference type="Proteomes" id="UP001377567">
    <property type="component" value="Unassembled WGS sequence"/>
</dbReference>